<dbReference type="EMBL" id="LAZR01002103">
    <property type="protein sequence ID" value="KKN34450.1"/>
    <property type="molecule type" value="Genomic_DNA"/>
</dbReference>
<gene>
    <name evidence="3" type="ORF">LCGC14_0793490</name>
</gene>
<feature type="domain" description="DUF4055" evidence="2">
    <location>
        <begin position="268"/>
        <end position="411"/>
    </location>
</feature>
<dbReference type="AlphaFoldDB" id="A0A0F9PRS8"/>
<dbReference type="Pfam" id="PF13264">
    <property type="entry name" value="DUF4055"/>
    <property type="match status" value="1"/>
</dbReference>
<feature type="compositionally biased region" description="Acidic residues" evidence="1">
    <location>
        <begin position="497"/>
        <end position="509"/>
    </location>
</feature>
<dbReference type="InterPro" id="IPR025129">
    <property type="entry name" value="DUF4055"/>
</dbReference>
<evidence type="ECO:0000313" key="3">
    <source>
        <dbReference type="EMBL" id="KKN34450.1"/>
    </source>
</evidence>
<organism evidence="3">
    <name type="scientific">marine sediment metagenome</name>
    <dbReference type="NCBI Taxonomy" id="412755"/>
    <lineage>
        <taxon>unclassified sequences</taxon>
        <taxon>metagenomes</taxon>
        <taxon>ecological metagenomes</taxon>
    </lineage>
</organism>
<feature type="compositionally biased region" description="Low complexity" evidence="1">
    <location>
        <begin position="487"/>
        <end position="496"/>
    </location>
</feature>
<proteinExistence type="predicted"/>
<feature type="region of interest" description="Disordered" evidence="1">
    <location>
        <begin position="475"/>
        <end position="516"/>
    </location>
</feature>
<protein>
    <recommendedName>
        <fullName evidence="2">DUF4055 domain-containing protein</fullName>
    </recommendedName>
</protein>
<evidence type="ECO:0000259" key="2">
    <source>
        <dbReference type="Pfam" id="PF13264"/>
    </source>
</evidence>
<sequence length="516" mass="56817">MSIESKHPEFLEIADDYRVMRDTFNGERTVKAGGTAYLPATAGQIQDGALKNASSVGSVSYNAYLARAQFPEFISEAINLLVSVMHKEPAVIKLPAALEPMRESATRQGLDISMLLRKINEHQLRFGRFGLLADFPQDPFFAGRAQAPHLVEYEAETIINWDGERLTEFSNAELSFLVMNETVQVRGKDGIEQFEWTEERQFRVAHLSPENPELPLSTSNPLVYSTFTKIDEIASEEIMPQFRGLTLDFIPFVFIGSDDLDFSPNEIPLLGLANLSLAIYRKSADLEQALHILGQDTLVIKGQEVGKDGNSKDESEDTRVGAGAVIRVDEEGDAKFIGINSEGIPEMRTSLESDKSRAQSMGPRLLEARRGQAESGEALRTRVSAQTATLQSIALTGAKGLEKVLKMCAVWIGANPEEVVVTPNLDFTQDTVNASELKALAEATGRKIMLSDKTLHKWLQDRNFTRMTFEEEFALLEQEGNLEPADSGDGTSTSSDDPNDDSMENEDEPASGSGES</sequence>
<name>A0A0F9PRS8_9ZZZZ</name>
<comment type="caution">
    <text evidence="3">The sequence shown here is derived from an EMBL/GenBank/DDBJ whole genome shotgun (WGS) entry which is preliminary data.</text>
</comment>
<accession>A0A0F9PRS8</accession>
<reference evidence="3" key="1">
    <citation type="journal article" date="2015" name="Nature">
        <title>Complex archaea that bridge the gap between prokaryotes and eukaryotes.</title>
        <authorList>
            <person name="Spang A."/>
            <person name="Saw J.H."/>
            <person name="Jorgensen S.L."/>
            <person name="Zaremba-Niedzwiedzka K."/>
            <person name="Martijn J."/>
            <person name="Lind A.E."/>
            <person name="van Eijk R."/>
            <person name="Schleper C."/>
            <person name="Guy L."/>
            <person name="Ettema T.J."/>
        </authorList>
    </citation>
    <scope>NUCLEOTIDE SEQUENCE</scope>
</reference>
<evidence type="ECO:0000256" key="1">
    <source>
        <dbReference type="SAM" id="MobiDB-lite"/>
    </source>
</evidence>